<evidence type="ECO:0000256" key="6">
    <source>
        <dbReference type="ARBA" id="ARBA00022490"/>
    </source>
</evidence>
<dbReference type="SUPFAM" id="SSF53623">
    <property type="entry name" value="MurD-like peptide ligases, catalytic domain"/>
    <property type="match status" value="1"/>
</dbReference>
<evidence type="ECO:0000313" key="20">
    <source>
        <dbReference type="EMBL" id="KAA8635315.1"/>
    </source>
</evidence>
<dbReference type="AlphaFoldDB" id="A0A8S9A3U6"/>
<dbReference type="FunFam" id="3.90.190.20:FF:000031">
    <property type="entry name" value="Folylpolyglutamate synthase"/>
    <property type="match status" value="1"/>
</dbReference>
<keyword evidence="15" id="KW-0472">Membrane</keyword>
<evidence type="ECO:0000256" key="10">
    <source>
        <dbReference type="ARBA" id="ARBA00022741"/>
    </source>
</evidence>
<dbReference type="VEuPathDB" id="FungiDB:SMAC_01578"/>
<dbReference type="NCBIfam" id="TIGR01499">
    <property type="entry name" value="folC"/>
    <property type="match status" value="1"/>
</dbReference>
<keyword evidence="13 19" id="KW-0460">Magnesium</keyword>
<dbReference type="GO" id="GO:0005524">
    <property type="term" value="F:ATP binding"/>
    <property type="evidence" value="ECO:0007669"/>
    <property type="project" value="UniProtKB-KW"/>
</dbReference>
<gene>
    <name evidence="20" type="ORF">SMACR_01578</name>
</gene>
<comment type="function">
    <text evidence="17">Catalyzes conversion of folates to polyglutamate derivatives allowing concentration of folate compounds in the cell and the intracellular retention of these cofactors, which are important substrates for most of the folate-dependent enzymes that are involved in one-carbon transfer reactions involved in purine, pyrimidine and amino acid synthesis.</text>
</comment>
<evidence type="ECO:0000256" key="14">
    <source>
        <dbReference type="ARBA" id="ARBA00023128"/>
    </source>
</evidence>
<dbReference type="PROSITE" id="PS01012">
    <property type="entry name" value="FOLYLPOLYGLU_SYNT_2"/>
    <property type="match status" value="1"/>
</dbReference>
<keyword evidence="7 17" id="KW-0554">One-carbon metabolism</keyword>
<evidence type="ECO:0000256" key="15">
    <source>
        <dbReference type="ARBA" id="ARBA00023136"/>
    </source>
</evidence>
<dbReference type="GO" id="GO:0046872">
    <property type="term" value="F:metal ion binding"/>
    <property type="evidence" value="ECO:0007669"/>
    <property type="project" value="UniProtKB-KW"/>
</dbReference>
<dbReference type="PROSITE" id="PS01011">
    <property type="entry name" value="FOLYLPOLYGLU_SYNT_1"/>
    <property type="match status" value="1"/>
</dbReference>
<feature type="binding site" evidence="18">
    <location>
        <position position="364"/>
    </location>
    <ligand>
        <name>ATP</name>
        <dbReference type="ChEBI" id="CHEBI:30616"/>
    </ligand>
</feature>
<evidence type="ECO:0000256" key="8">
    <source>
        <dbReference type="ARBA" id="ARBA00022598"/>
    </source>
</evidence>
<comment type="cofactor">
    <cofactor evidence="17">
        <name>a monovalent cation</name>
        <dbReference type="ChEBI" id="CHEBI:60242"/>
    </cofactor>
    <text evidence="17">A monovalent cation.</text>
</comment>
<evidence type="ECO:0000256" key="18">
    <source>
        <dbReference type="PIRSR" id="PIRSR038895-1"/>
    </source>
</evidence>
<dbReference type="GO" id="GO:0004326">
    <property type="term" value="F:tetrahydrofolylpolyglutamate synthase activity"/>
    <property type="evidence" value="ECO:0007669"/>
    <property type="project" value="UniProtKB-EC"/>
</dbReference>
<keyword evidence="14" id="KW-0496">Mitochondrion</keyword>
<dbReference type="GO" id="GO:0006730">
    <property type="term" value="P:one-carbon metabolic process"/>
    <property type="evidence" value="ECO:0007669"/>
    <property type="project" value="UniProtKB-KW"/>
</dbReference>
<dbReference type="Proteomes" id="UP000433876">
    <property type="component" value="Unassembled WGS sequence"/>
</dbReference>
<comment type="caution">
    <text evidence="20">The sequence shown here is derived from an EMBL/GenBank/DDBJ whole genome shotgun (WGS) entry which is preliminary data.</text>
</comment>
<keyword evidence="9 19" id="KW-0479">Metal-binding</keyword>
<dbReference type="FunFam" id="3.40.1190.10:FF:000009">
    <property type="entry name" value="Folylpolyglutamate synthase"/>
    <property type="match status" value="1"/>
</dbReference>
<evidence type="ECO:0000256" key="4">
    <source>
        <dbReference type="ARBA" id="ARBA00005150"/>
    </source>
</evidence>
<comment type="similarity">
    <text evidence="5 17">Belongs to the folylpolyglutamate synthase family.</text>
</comment>
<feature type="binding site" evidence="19">
    <location>
        <position position="207"/>
    </location>
    <ligand>
        <name>Mg(2+)</name>
        <dbReference type="ChEBI" id="CHEBI:18420"/>
        <label>1</label>
    </ligand>
</feature>
<accession>A0A8S9A3U6</accession>
<dbReference type="SUPFAM" id="SSF53244">
    <property type="entry name" value="MurD-like peptide ligases, peptide-binding domain"/>
    <property type="match status" value="1"/>
</dbReference>
<dbReference type="PANTHER" id="PTHR11136">
    <property type="entry name" value="FOLYLPOLYGLUTAMATE SYNTHASE-RELATED"/>
    <property type="match status" value="1"/>
</dbReference>
<dbReference type="InterPro" id="IPR018109">
    <property type="entry name" value="Folylpolyglutamate_synth_CS"/>
</dbReference>
<dbReference type="InterPro" id="IPR036565">
    <property type="entry name" value="Mur-like_cat_sf"/>
</dbReference>
<keyword evidence="6" id="KW-0963">Cytoplasm</keyword>
<evidence type="ECO:0000313" key="21">
    <source>
        <dbReference type="Proteomes" id="UP000433876"/>
    </source>
</evidence>
<dbReference type="GO" id="GO:0005759">
    <property type="term" value="C:mitochondrial matrix"/>
    <property type="evidence" value="ECO:0007669"/>
    <property type="project" value="UniProtKB-SubCell"/>
</dbReference>
<keyword evidence="10 18" id="KW-0547">Nucleotide-binding</keyword>
<dbReference type="InterPro" id="IPR001645">
    <property type="entry name" value="Folylpolyglutamate_synth"/>
</dbReference>
<proteinExistence type="inferred from homology"/>
<dbReference type="Gene3D" id="3.40.1190.10">
    <property type="entry name" value="Mur-like, catalytic domain"/>
    <property type="match status" value="1"/>
</dbReference>
<name>A0A8S9A3U6_SORMA</name>
<comment type="subcellular location">
    <subcellularLocation>
        <location evidence="3">Cytoplasm</location>
    </subcellularLocation>
    <subcellularLocation>
        <location evidence="1">Mitochondrion inner membrane</location>
    </subcellularLocation>
    <subcellularLocation>
        <location evidence="2">Mitochondrion matrix</location>
    </subcellularLocation>
</comment>
<feature type="binding site" evidence="18">
    <location>
        <position position="350"/>
    </location>
    <ligand>
        <name>ATP</name>
        <dbReference type="ChEBI" id="CHEBI:30616"/>
    </ligand>
</feature>
<dbReference type="Gene3D" id="3.90.190.20">
    <property type="entry name" value="Mur ligase, C-terminal domain"/>
    <property type="match status" value="1"/>
</dbReference>
<keyword evidence="11" id="KW-0999">Mitochondrion inner membrane</keyword>
<organism evidence="20 21">
    <name type="scientific">Sordaria macrospora</name>
    <dbReference type="NCBI Taxonomy" id="5147"/>
    <lineage>
        <taxon>Eukaryota</taxon>
        <taxon>Fungi</taxon>
        <taxon>Dikarya</taxon>
        <taxon>Ascomycota</taxon>
        <taxon>Pezizomycotina</taxon>
        <taxon>Sordariomycetes</taxon>
        <taxon>Sordariomycetidae</taxon>
        <taxon>Sordariales</taxon>
        <taxon>Sordariaceae</taxon>
        <taxon>Sordaria</taxon>
    </lineage>
</organism>
<evidence type="ECO:0000256" key="7">
    <source>
        <dbReference type="ARBA" id="ARBA00022563"/>
    </source>
</evidence>
<sequence>MHHVLRPIASRLPLVSPLRSLTITNYFTSKRTMASNARTYNDAIDALNSLQTPFAVIEARRKAGIRPDAHSVKEMRAYLARIGYSSQDLDRLNIVHVAGTKGKGSTCAFVDSILTRHQRTHPGIPKRIGLFTSPHLIAVRERIRIDSKPISEEQFARYFFEVWDRLETSEVAQDEVALKSKPIYARYLTLMSYHVYLSEGVDVAIYETGIGGEYDATNVVDRPVASGISTLGIDHVYVLGDTVDKIAWHKAGIMKTGSPAFTIDQVPSAAQVLKDRAVEKGVDLKVLHVDPRLQGVKIRPDAVFQKKNATLAIALAETALKKLDPSFKPGADSLSPEFVEGLEQVVWRGRCEVKEEDQAAWYLDGAHTVDSLKVAGRWFVEECVKKGKSGPKVLIFNQQGRSEAVDFLDGLCNTVKNADPEGTGFSHVIFCTNVTYAKTGYKKDFVNHQYNPKDIENMTQQRVFAERWSTLDPSANVMLIPTIEEAINKARSLVGDSTEGGDQKVQALITGSLHLVGGALGILEKADAL</sequence>
<dbReference type="EMBL" id="NMPR01000013">
    <property type="protein sequence ID" value="KAA8635315.1"/>
    <property type="molecule type" value="Genomic_DNA"/>
</dbReference>
<dbReference type="GO" id="GO:0005829">
    <property type="term" value="C:cytosol"/>
    <property type="evidence" value="ECO:0007669"/>
    <property type="project" value="TreeGrafter"/>
</dbReference>
<comment type="pathway">
    <text evidence="4 17">Cofactor biosynthesis; tetrahydrofolylpolyglutamate biosynthesis.</text>
</comment>
<evidence type="ECO:0000256" key="5">
    <source>
        <dbReference type="ARBA" id="ARBA00008276"/>
    </source>
</evidence>
<dbReference type="PIRSF" id="PIRSF038895">
    <property type="entry name" value="FPGS"/>
    <property type="match status" value="1"/>
</dbReference>
<dbReference type="GO" id="GO:0005743">
    <property type="term" value="C:mitochondrial inner membrane"/>
    <property type="evidence" value="ECO:0007669"/>
    <property type="project" value="UniProtKB-SubCell"/>
</dbReference>
<keyword evidence="8 17" id="KW-0436">Ligase</keyword>
<reference evidence="20 21" key="1">
    <citation type="submission" date="2017-07" db="EMBL/GenBank/DDBJ databases">
        <title>Genome sequence of the Sordaria macrospora wild type strain R19027.</title>
        <authorList>
            <person name="Nowrousian M."/>
            <person name="Teichert I."/>
            <person name="Kueck U."/>
        </authorList>
    </citation>
    <scope>NUCLEOTIDE SEQUENCE [LARGE SCALE GENOMIC DNA]</scope>
    <source>
        <strain evidence="20 21">R19027</strain>
        <tissue evidence="20">Mycelium</tissue>
    </source>
</reference>
<dbReference type="InterPro" id="IPR036615">
    <property type="entry name" value="Mur_ligase_C_dom_sf"/>
</dbReference>
<evidence type="ECO:0000256" key="16">
    <source>
        <dbReference type="ARBA" id="ARBA00047493"/>
    </source>
</evidence>
<evidence type="ECO:0000256" key="9">
    <source>
        <dbReference type="ARBA" id="ARBA00022723"/>
    </source>
</evidence>
<evidence type="ECO:0000256" key="13">
    <source>
        <dbReference type="ARBA" id="ARBA00022842"/>
    </source>
</evidence>
<evidence type="ECO:0000256" key="12">
    <source>
        <dbReference type="ARBA" id="ARBA00022840"/>
    </source>
</evidence>
<evidence type="ECO:0000256" key="3">
    <source>
        <dbReference type="ARBA" id="ARBA00004496"/>
    </source>
</evidence>
<comment type="catalytic activity">
    <reaction evidence="16 17">
        <text>(6S)-5,6,7,8-tetrahydrofolyl-(gamma-L-Glu)(n) + L-glutamate + ATP = (6S)-5,6,7,8-tetrahydrofolyl-(gamma-L-Glu)(n+1) + ADP + phosphate + H(+)</text>
        <dbReference type="Rhea" id="RHEA:10580"/>
        <dbReference type="Rhea" id="RHEA-COMP:14738"/>
        <dbReference type="Rhea" id="RHEA-COMP:14740"/>
        <dbReference type="ChEBI" id="CHEBI:15378"/>
        <dbReference type="ChEBI" id="CHEBI:29985"/>
        <dbReference type="ChEBI" id="CHEBI:30616"/>
        <dbReference type="ChEBI" id="CHEBI:43474"/>
        <dbReference type="ChEBI" id="CHEBI:141005"/>
        <dbReference type="ChEBI" id="CHEBI:456216"/>
        <dbReference type="EC" id="6.3.2.17"/>
    </reaction>
</comment>
<evidence type="ECO:0000256" key="17">
    <source>
        <dbReference type="PIRNR" id="PIRNR038895"/>
    </source>
</evidence>
<dbReference type="InterPro" id="IPR023600">
    <property type="entry name" value="Folylpolyglutamate_synth_euk"/>
</dbReference>
<evidence type="ECO:0000256" key="1">
    <source>
        <dbReference type="ARBA" id="ARBA00004273"/>
    </source>
</evidence>
<protein>
    <recommendedName>
        <fullName evidence="17">Folylpolyglutamate synthase</fullName>
        <ecNumber evidence="17">6.3.2.17</ecNumber>
    </recommendedName>
    <alternativeName>
        <fullName evidence="17">Folylpoly-gamma-glutamate synthetase</fullName>
    </alternativeName>
    <alternativeName>
        <fullName evidence="17">Tetrahydrofolylpolyglutamate synthase</fullName>
    </alternativeName>
</protein>
<dbReference type="EC" id="6.3.2.17" evidence="17"/>
<evidence type="ECO:0000256" key="11">
    <source>
        <dbReference type="ARBA" id="ARBA00022792"/>
    </source>
</evidence>
<evidence type="ECO:0000256" key="2">
    <source>
        <dbReference type="ARBA" id="ARBA00004305"/>
    </source>
</evidence>
<dbReference type="PANTHER" id="PTHR11136:SF5">
    <property type="entry name" value="FOLYLPOLYGLUTAMATE SYNTHASE, MITOCHONDRIAL"/>
    <property type="match status" value="1"/>
</dbReference>
<feature type="binding site" evidence="19">
    <location>
        <position position="235"/>
    </location>
    <ligand>
        <name>Mg(2+)</name>
        <dbReference type="ChEBI" id="CHEBI:18420"/>
        <label>1</label>
    </ligand>
</feature>
<feature type="binding site" evidence="19">
    <location>
        <position position="133"/>
    </location>
    <ligand>
        <name>Mg(2+)</name>
        <dbReference type="ChEBI" id="CHEBI:18420"/>
        <label>1</label>
    </ligand>
</feature>
<keyword evidence="12 18" id="KW-0067">ATP-binding</keyword>
<evidence type="ECO:0000256" key="19">
    <source>
        <dbReference type="PIRSR" id="PIRSR038895-2"/>
    </source>
</evidence>